<reference evidence="1" key="1">
    <citation type="submission" date="2018-05" db="EMBL/GenBank/DDBJ databases">
        <title>Draft genome of Mucuna pruriens seed.</title>
        <authorList>
            <person name="Nnadi N.E."/>
            <person name="Vos R."/>
            <person name="Hasami M.H."/>
            <person name="Devisetty U.K."/>
            <person name="Aguiy J.C."/>
        </authorList>
    </citation>
    <scope>NUCLEOTIDE SEQUENCE [LARGE SCALE GENOMIC DNA]</scope>
    <source>
        <strain evidence="1">JCA_2017</strain>
    </source>
</reference>
<dbReference type="OrthoDB" id="1424471at2759"/>
<dbReference type="Proteomes" id="UP000257109">
    <property type="component" value="Unassembled WGS sequence"/>
</dbReference>
<keyword evidence="2" id="KW-1185">Reference proteome</keyword>
<accession>A0A371FJR6</accession>
<dbReference type="EMBL" id="QJKJ01008829">
    <property type="protein sequence ID" value="RDX78557.1"/>
    <property type="molecule type" value="Genomic_DNA"/>
</dbReference>
<sequence length="80" mass="9451">MLNGTNFKVWKEVVAIVLGCTDFNLALRVKKPILTPDNLQEVKIEKWKRSNQMWLIIMKRLILENKKRKNIKDVAERSSQ</sequence>
<protein>
    <submittedName>
        <fullName evidence="1">Uncharacterized protein</fullName>
    </submittedName>
</protein>
<evidence type="ECO:0000313" key="2">
    <source>
        <dbReference type="Proteomes" id="UP000257109"/>
    </source>
</evidence>
<gene>
    <name evidence="1" type="ORF">CR513_41151</name>
</gene>
<evidence type="ECO:0000313" key="1">
    <source>
        <dbReference type="EMBL" id="RDX78557.1"/>
    </source>
</evidence>
<comment type="caution">
    <text evidence="1">The sequence shown here is derived from an EMBL/GenBank/DDBJ whole genome shotgun (WGS) entry which is preliminary data.</text>
</comment>
<proteinExistence type="predicted"/>
<feature type="non-terminal residue" evidence="1">
    <location>
        <position position="1"/>
    </location>
</feature>
<dbReference type="AlphaFoldDB" id="A0A371FJR6"/>
<name>A0A371FJR6_MUCPR</name>
<organism evidence="1 2">
    <name type="scientific">Mucuna pruriens</name>
    <name type="common">Velvet bean</name>
    <name type="synonym">Dolichos pruriens</name>
    <dbReference type="NCBI Taxonomy" id="157652"/>
    <lineage>
        <taxon>Eukaryota</taxon>
        <taxon>Viridiplantae</taxon>
        <taxon>Streptophyta</taxon>
        <taxon>Embryophyta</taxon>
        <taxon>Tracheophyta</taxon>
        <taxon>Spermatophyta</taxon>
        <taxon>Magnoliopsida</taxon>
        <taxon>eudicotyledons</taxon>
        <taxon>Gunneridae</taxon>
        <taxon>Pentapetalae</taxon>
        <taxon>rosids</taxon>
        <taxon>fabids</taxon>
        <taxon>Fabales</taxon>
        <taxon>Fabaceae</taxon>
        <taxon>Papilionoideae</taxon>
        <taxon>50 kb inversion clade</taxon>
        <taxon>NPAAA clade</taxon>
        <taxon>indigoferoid/millettioid clade</taxon>
        <taxon>Phaseoleae</taxon>
        <taxon>Mucuna</taxon>
    </lineage>
</organism>